<dbReference type="GO" id="GO:0015074">
    <property type="term" value="P:DNA integration"/>
    <property type="evidence" value="ECO:0007669"/>
    <property type="project" value="InterPro"/>
</dbReference>
<dbReference type="InterPro" id="IPR048020">
    <property type="entry name" value="Transpos_IS3"/>
</dbReference>
<dbReference type="STRING" id="1969733.B5V00_13640"/>
<dbReference type="PANTHER" id="PTHR46889:SF4">
    <property type="entry name" value="TRANSPOSASE INSO FOR INSERTION SEQUENCE ELEMENT IS911B-RELATED"/>
    <property type="match status" value="1"/>
</dbReference>
<evidence type="ECO:0000259" key="1">
    <source>
        <dbReference type="PROSITE" id="PS50994"/>
    </source>
</evidence>
<dbReference type="PANTHER" id="PTHR46889">
    <property type="entry name" value="TRANSPOSASE INSF FOR INSERTION SEQUENCE IS3B-RELATED"/>
    <property type="match status" value="1"/>
</dbReference>
<evidence type="ECO:0000313" key="2">
    <source>
        <dbReference type="EMBL" id="ORJ57487.1"/>
    </source>
</evidence>
<proteinExistence type="predicted"/>
<reference evidence="2 3" key="1">
    <citation type="submission" date="2017-03" db="EMBL/GenBank/DDBJ databases">
        <title>Genome sequence of Geothermobacter sp. EPR-M, Deep-Sea Iron Reducer.</title>
        <authorList>
            <person name="Tully B."/>
            <person name="Savalia P."/>
            <person name="Abuyen K."/>
            <person name="Baughan C."/>
            <person name="Romero E."/>
            <person name="Ronkowski C."/>
            <person name="Torres B."/>
            <person name="Tremblay J."/>
            <person name="Trujillo A."/>
            <person name="Tyler M."/>
            <person name="Perez-Rodriguez I."/>
            <person name="Amend J."/>
        </authorList>
    </citation>
    <scope>NUCLEOTIDE SEQUENCE [LARGE SCALE GENOMIC DNA]</scope>
    <source>
        <strain evidence="2 3">EPR-M</strain>
    </source>
</reference>
<dbReference type="Proteomes" id="UP000193136">
    <property type="component" value="Unassembled WGS sequence"/>
</dbReference>
<dbReference type="InterPro" id="IPR025948">
    <property type="entry name" value="HTH-like_dom"/>
</dbReference>
<dbReference type="PROSITE" id="PS50994">
    <property type="entry name" value="INTEGRASE"/>
    <property type="match status" value="1"/>
</dbReference>
<organism evidence="2 3">
    <name type="scientific">Geothermobacter hydrogeniphilus</name>
    <dbReference type="NCBI Taxonomy" id="1969733"/>
    <lineage>
        <taxon>Bacteria</taxon>
        <taxon>Pseudomonadati</taxon>
        <taxon>Thermodesulfobacteriota</taxon>
        <taxon>Desulfuromonadia</taxon>
        <taxon>Desulfuromonadales</taxon>
        <taxon>Geothermobacteraceae</taxon>
        <taxon>Geothermobacter</taxon>
    </lineage>
</organism>
<protein>
    <submittedName>
        <fullName evidence="2">IS3 family transposase</fullName>
    </submittedName>
</protein>
<sequence>MIFGFMQQHEAKFPIAVMCDVLNVSRSGYYAWRRKSESERGQANAKLLETIRKAHRDSRGTYGSPRVYRELKKQDIPCSENRVARLMREDGLRAKTKRRYKATTNSKHDFPVAPNLLQRDFSPAKPNQVWAGDITYIWTTEGWLYLAVVIDLFSRSVVGWAMDKRMTRQLVMNALTMAVQRRQPSSGLIFHSDRGSQYASADFQSLLTRHGIRCSMSRKGDCWDNAPVESFFGSLKQELVFHQRYPTRFHARQSIFEYIERFYNRRRLHSTLGYKSPAEYEAVYFKLAA</sequence>
<dbReference type="NCBIfam" id="NF033516">
    <property type="entry name" value="transpos_IS3"/>
    <property type="match status" value="1"/>
</dbReference>
<dbReference type="EMBL" id="NAAD01000019">
    <property type="protein sequence ID" value="ORJ57487.1"/>
    <property type="molecule type" value="Genomic_DNA"/>
</dbReference>
<evidence type="ECO:0000313" key="3">
    <source>
        <dbReference type="Proteomes" id="UP000193136"/>
    </source>
</evidence>
<dbReference type="InterPro" id="IPR012337">
    <property type="entry name" value="RNaseH-like_sf"/>
</dbReference>
<dbReference type="SUPFAM" id="SSF53098">
    <property type="entry name" value="Ribonuclease H-like"/>
    <property type="match status" value="1"/>
</dbReference>
<dbReference type="InterPro" id="IPR050900">
    <property type="entry name" value="Transposase_IS3/IS150/IS904"/>
</dbReference>
<accession>A0A1X0XX74</accession>
<gene>
    <name evidence="2" type="ORF">B5V00_13640</name>
</gene>
<feature type="domain" description="Integrase catalytic" evidence="1">
    <location>
        <begin position="122"/>
        <end position="285"/>
    </location>
</feature>
<name>A0A1X0XX74_9BACT</name>
<dbReference type="InterPro" id="IPR001584">
    <property type="entry name" value="Integrase_cat-core"/>
</dbReference>
<dbReference type="Pfam" id="PF13276">
    <property type="entry name" value="HTH_21"/>
    <property type="match status" value="1"/>
</dbReference>
<dbReference type="Pfam" id="PF13333">
    <property type="entry name" value="rve_2"/>
    <property type="match status" value="1"/>
</dbReference>
<keyword evidence="3" id="KW-1185">Reference proteome</keyword>
<dbReference type="AlphaFoldDB" id="A0A1X0XX74"/>
<dbReference type="InterPro" id="IPR036397">
    <property type="entry name" value="RNaseH_sf"/>
</dbReference>
<comment type="caution">
    <text evidence="2">The sequence shown here is derived from an EMBL/GenBank/DDBJ whole genome shotgun (WGS) entry which is preliminary data.</text>
</comment>
<dbReference type="Gene3D" id="3.30.420.10">
    <property type="entry name" value="Ribonuclease H-like superfamily/Ribonuclease H"/>
    <property type="match status" value="1"/>
</dbReference>
<dbReference type="Pfam" id="PF00665">
    <property type="entry name" value="rve"/>
    <property type="match status" value="1"/>
</dbReference>
<dbReference type="GO" id="GO:0003676">
    <property type="term" value="F:nucleic acid binding"/>
    <property type="evidence" value="ECO:0007669"/>
    <property type="project" value="InterPro"/>
</dbReference>